<protein>
    <submittedName>
        <fullName evidence="1">C_GCAxxG_C_C family protein</fullName>
    </submittedName>
</protein>
<dbReference type="eggNOG" id="ENOG5032ZHX">
    <property type="taxonomic scope" value="Bacteria"/>
</dbReference>
<evidence type="ECO:0000313" key="1">
    <source>
        <dbReference type="EMBL" id="ABB40336.1"/>
    </source>
</evidence>
<reference evidence="1 2" key="1">
    <citation type="journal article" date="2011" name="J. Bacteriol.">
        <title>Complete genome sequence and updated annotation of Desulfovibrio alaskensis G20.</title>
        <authorList>
            <person name="Hauser L.J."/>
            <person name="Land M.L."/>
            <person name="Brown S.D."/>
            <person name="Larimer F."/>
            <person name="Keller K.L."/>
            <person name="Rapp-Giles B.J."/>
            <person name="Price M.N."/>
            <person name="Lin M."/>
            <person name="Bruce D.C."/>
            <person name="Detter J.C."/>
            <person name="Tapia R."/>
            <person name="Han C.S."/>
            <person name="Goodwin L.A."/>
            <person name="Cheng J.F."/>
            <person name="Pitluck S."/>
            <person name="Copeland A."/>
            <person name="Lucas S."/>
            <person name="Nolan M."/>
            <person name="Lapidus A.L."/>
            <person name="Palumbo A.V."/>
            <person name="Wall J.D."/>
        </authorList>
    </citation>
    <scope>NUCLEOTIDE SEQUENCE [LARGE SCALE GENOMIC DNA]</scope>
    <source>
        <strain evidence="2">ATCC BAA 1058 / DSM 17464 / G20</strain>
    </source>
</reference>
<gene>
    <name evidence="1" type="ordered locus">Dde_3543</name>
</gene>
<keyword evidence="2" id="KW-1185">Reference proteome</keyword>
<sequence>MLDDTSLTMMRLAGQGYCCSQILILLALEGMGRRNPDLVRAAAGLCHGGSDCDGPCGVLTGGNCLLALYTAKGHDNDTADEILPLLLEEYGEWFGQAVAQYGGIQCSQITGGQCRTPDMSRCGTLVAAAYGRLLEILDAHALDPATGKDE</sequence>
<dbReference type="Proteomes" id="UP000002710">
    <property type="component" value="Chromosome"/>
</dbReference>
<dbReference type="Pfam" id="PF09719">
    <property type="entry name" value="C_GCAxxG_C_C"/>
    <property type="match status" value="1"/>
</dbReference>
<dbReference type="AlphaFoldDB" id="Q30VG0"/>
<organism evidence="1 2">
    <name type="scientific">Oleidesulfovibrio alaskensis (strain ATCC BAA-1058 / DSM 17464 / G20)</name>
    <name type="common">Desulfovibrio alaskensis</name>
    <dbReference type="NCBI Taxonomy" id="207559"/>
    <lineage>
        <taxon>Bacteria</taxon>
        <taxon>Pseudomonadati</taxon>
        <taxon>Thermodesulfobacteriota</taxon>
        <taxon>Desulfovibrionia</taxon>
        <taxon>Desulfovibrionales</taxon>
        <taxon>Desulfovibrionaceae</taxon>
        <taxon>Oleidesulfovibrio</taxon>
    </lineage>
</organism>
<dbReference type="NCBIfam" id="NF045669">
    <property type="entry name" value="DVU1555_fam_CGA"/>
    <property type="match status" value="1"/>
</dbReference>
<dbReference type="RefSeq" id="WP_011369232.1">
    <property type="nucleotide sequence ID" value="NC_007519.1"/>
</dbReference>
<dbReference type="HOGENOM" id="CLU_091283_4_0_7"/>
<dbReference type="EMBL" id="CP000112">
    <property type="protein sequence ID" value="ABB40336.1"/>
    <property type="molecule type" value="Genomic_DNA"/>
</dbReference>
<proteinExistence type="predicted"/>
<name>Q30VG0_OLEA2</name>
<evidence type="ECO:0000313" key="2">
    <source>
        <dbReference type="Proteomes" id="UP000002710"/>
    </source>
</evidence>
<dbReference type="KEGG" id="dde:Dde_3543"/>
<dbReference type="InterPro" id="IPR010181">
    <property type="entry name" value="CGCAxxGCC_motif"/>
</dbReference>
<accession>Q30VG0</accession>
<dbReference type="STRING" id="207559.Dde_3543"/>